<evidence type="ECO:0000256" key="2">
    <source>
        <dbReference type="ARBA" id="ARBA00012782"/>
    </source>
</evidence>
<dbReference type="RefSeq" id="WP_023633579.1">
    <property type="nucleotide sequence ID" value="NZ_AYSF01000032.1"/>
</dbReference>
<evidence type="ECO:0000256" key="3">
    <source>
        <dbReference type="ARBA" id="ARBA00022801"/>
    </source>
</evidence>
<dbReference type="SUPFAM" id="SSF51338">
    <property type="entry name" value="Composite domain of metallo-dependent hydrolases"/>
    <property type="match status" value="1"/>
</dbReference>
<evidence type="ECO:0000256" key="1">
    <source>
        <dbReference type="ARBA" id="ARBA00006773"/>
    </source>
</evidence>
<dbReference type="AlphaFoldDB" id="A0A7U9JD73"/>
<dbReference type="Proteomes" id="UP000018339">
    <property type="component" value="Unassembled WGS sequence"/>
</dbReference>
<dbReference type="Pfam" id="PF13382">
    <property type="entry name" value="Adenine_deam_C"/>
    <property type="match status" value="1"/>
</dbReference>
<dbReference type="EC" id="3.5.4.2" evidence="2"/>
<name>A0A7U9JD73_GEOTM</name>
<dbReference type="Gene3D" id="2.30.40.10">
    <property type="entry name" value="Urease, subunit C, domain 1"/>
    <property type="match status" value="1"/>
</dbReference>
<comment type="catalytic activity">
    <reaction evidence="4">
        <text>adenine + H2O + H(+) = hypoxanthine + NH4(+)</text>
        <dbReference type="Rhea" id="RHEA:23688"/>
        <dbReference type="ChEBI" id="CHEBI:15377"/>
        <dbReference type="ChEBI" id="CHEBI:15378"/>
        <dbReference type="ChEBI" id="CHEBI:16708"/>
        <dbReference type="ChEBI" id="CHEBI:17368"/>
        <dbReference type="ChEBI" id="CHEBI:28938"/>
        <dbReference type="EC" id="3.5.4.2"/>
    </reaction>
</comment>
<evidence type="ECO:0000259" key="6">
    <source>
        <dbReference type="Pfam" id="PF13382"/>
    </source>
</evidence>
<feature type="domain" description="Amidohydrolase-related" evidence="5">
    <location>
        <begin position="72"/>
        <end position="355"/>
    </location>
</feature>
<accession>A0A7U9JD73</accession>
<dbReference type="Pfam" id="PF01979">
    <property type="entry name" value="Amidohydro_1"/>
    <property type="match status" value="1"/>
</dbReference>
<dbReference type="InterPro" id="IPR026912">
    <property type="entry name" value="Adenine_deam_C"/>
</dbReference>
<comment type="caution">
    <text evidence="7">The sequence shown here is derived from an EMBL/GenBank/DDBJ whole genome shotgun (WGS) entry which is preliminary data.</text>
</comment>
<evidence type="ECO:0000313" key="8">
    <source>
        <dbReference type="Proteomes" id="UP000018339"/>
    </source>
</evidence>
<comment type="similarity">
    <text evidence="1">Belongs to the metallo-dependent hydrolases superfamily. Adenine deaminase family.</text>
</comment>
<dbReference type="InterPro" id="IPR011059">
    <property type="entry name" value="Metal-dep_hydrolase_composite"/>
</dbReference>
<gene>
    <name evidence="7" type="ORF">T260_04615</name>
</gene>
<organism evidence="7 8">
    <name type="scientific">Geobacillus thermopakistaniensis (strain MAS1)</name>
    <dbReference type="NCBI Taxonomy" id="1408282"/>
    <lineage>
        <taxon>Bacteria</taxon>
        <taxon>Bacillati</taxon>
        <taxon>Bacillota</taxon>
        <taxon>Bacilli</taxon>
        <taxon>Bacillales</taxon>
        <taxon>Anoxybacillaceae</taxon>
        <taxon>Geobacillus</taxon>
    </lineage>
</organism>
<dbReference type="Gene3D" id="3.20.20.140">
    <property type="entry name" value="Metal-dependent hydrolases"/>
    <property type="match status" value="1"/>
</dbReference>
<dbReference type="PANTHER" id="PTHR11113">
    <property type="entry name" value="N-ACETYLGLUCOSAMINE-6-PHOSPHATE DEACETYLASE"/>
    <property type="match status" value="1"/>
</dbReference>
<evidence type="ECO:0000313" key="7">
    <source>
        <dbReference type="EMBL" id="ESU73166.1"/>
    </source>
</evidence>
<sequence>MIRTAKRTELIEVAQGRRPADIVIQGGTVANVYSGEFLRQNVAIYQDAIAYVGENEVAIDEHTIVIDAEGMYVSPGFIEPHAHPWVIYNPVSMTAKVLPLGTTTTVNDDLFFYLHFGVDGFRQMIEDLRALPGNFFWLVRLVSQADFSGERDWFDPQEIRKLLEMDEVVGTAEVTRWPLLYQGDPFLIDTIEAAKRARKVVDGHTAGCSYEKLNSIAASGVSACHEAITAEEALHRLRLGLWTTLRHSSLRPDFPEIIRLITEKKVSTQRITMTTDGPHPGFIEREGFVDGLVRKAVELGVPPMTALQMATINAATYLRLDDDIGGIAPGKLADIILLPDLVTFKPSLVISKGSIVARDGKLLASLPAIDWNRYVSKKPFLFAKERLEDEHLYHYPHPGPNKPVPVAYFKSNVITERKEVALPSVDGYADLSQHPGLLYAALIARNGQWVAKAILERFAVDIDGMASTYNTTTELLVIGRNPKAMAAAAKKVYEMGGGIVVVDDGKTVVEIPLPFTGMMTTDHSFDTAVRFHDELLAVLQKRGFPFHDILYTLLFLTCDFLPGLRLIPYGLYDVKRNEILLPAEKIGEKVAK</sequence>
<protein>
    <recommendedName>
        <fullName evidence="2">adenine deaminase</fullName>
        <ecNumber evidence="2">3.5.4.2</ecNumber>
    </recommendedName>
</protein>
<dbReference type="PANTHER" id="PTHR11113:SF6">
    <property type="entry name" value="ADENINE DEAMINASE YERA-RELATED"/>
    <property type="match status" value="1"/>
</dbReference>
<evidence type="ECO:0000259" key="5">
    <source>
        <dbReference type="Pfam" id="PF01979"/>
    </source>
</evidence>
<dbReference type="EMBL" id="AYSF01000032">
    <property type="protein sequence ID" value="ESU73166.1"/>
    <property type="molecule type" value="Genomic_DNA"/>
</dbReference>
<dbReference type="InterPro" id="IPR032466">
    <property type="entry name" value="Metal_Hydrolase"/>
</dbReference>
<feature type="domain" description="Adenine deaminase C-terminal" evidence="6">
    <location>
        <begin position="413"/>
        <end position="577"/>
    </location>
</feature>
<keyword evidence="8" id="KW-1185">Reference proteome</keyword>
<proteinExistence type="inferred from homology"/>
<reference evidence="7 8" key="1">
    <citation type="journal article" date="2014" name="Genome Announc.">
        <title>Draft Genome Sequence of Geobacillus thermopakistaniensis Strain MAS1.</title>
        <authorList>
            <person name="Siddiqui M.A."/>
            <person name="Rashid N."/>
            <person name="Ayyampalayam S."/>
            <person name="Whitman W.B."/>
        </authorList>
    </citation>
    <scope>NUCLEOTIDE SEQUENCE [LARGE SCALE GENOMIC DNA]</scope>
    <source>
        <strain evidence="7 8">MAS1</strain>
    </source>
</reference>
<evidence type="ECO:0000256" key="4">
    <source>
        <dbReference type="ARBA" id="ARBA00047720"/>
    </source>
</evidence>
<dbReference type="SUPFAM" id="SSF51556">
    <property type="entry name" value="Metallo-dependent hydrolases"/>
    <property type="match status" value="1"/>
</dbReference>
<dbReference type="GO" id="GO:0000034">
    <property type="term" value="F:adenine deaminase activity"/>
    <property type="evidence" value="ECO:0007669"/>
    <property type="project" value="UniProtKB-EC"/>
</dbReference>
<keyword evidence="3" id="KW-0378">Hydrolase</keyword>
<dbReference type="InterPro" id="IPR006680">
    <property type="entry name" value="Amidohydro-rel"/>
</dbReference>